<dbReference type="STRING" id="2074.BG845_06759"/>
<keyword evidence="2" id="KW-1185">Reference proteome</keyword>
<dbReference type="InterPro" id="IPR036390">
    <property type="entry name" value="WH_DNA-bd_sf"/>
</dbReference>
<protein>
    <recommendedName>
        <fullName evidence="3">HTH marR-type domain-containing protein</fullName>
    </recommendedName>
</protein>
<dbReference type="SUPFAM" id="SSF46785">
    <property type="entry name" value="Winged helix' DNA-binding domain"/>
    <property type="match status" value="1"/>
</dbReference>
<evidence type="ECO:0000313" key="1">
    <source>
        <dbReference type="EMBL" id="OSY34543.1"/>
    </source>
</evidence>
<reference evidence="1 2" key="1">
    <citation type="submission" date="2016-09" db="EMBL/GenBank/DDBJ databases">
        <title>Pseudonocardia autotrophica DSM535, a candidate organism with high potential of specific P450 cytochromes.</title>
        <authorList>
            <person name="Grumaz C."/>
            <person name="Vainshtein Y."/>
            <person name="Kirstahler P."/>
            <person name="Sohn K."/>
        </authorList>
    </citation>
    <scope>NUCLEOTIDE SEQUENCE [LARGE SCALE GENOMIC DNA]</scope>
    <source>
        <strain evidence="1 2">DSM 535</strain>
    </source>
</reference>
<accession>A0A1Y2MGX2</accession>
<name>A0A1Y2MGX2_PSEAH</name>
<organism evidence="1 2">
    <name type="scientific">Pseudonocardia autotrophica</name>
    <name type="common">Amycolata autotrophica</name>
    <name type="synonym">Nocardia autotrophica</name>
    <dbReference type="NCBI Taxonomy" id="2074"/>
    <lineage>
        <taxon>Bacteria</taxon>
        <taxon>Bacillati</taxon>
        <taxon>Actinomycetota</taxon>
        <taxon>Actinomycetes</taxon>
        <taxon>Pseudonocardiales</taxon>
        <taxon>Pseudonocardiaceae</taxon>
        <taxon>Pseudonocardia</taxon>
    </lineage>
</organism>
<dbReference type="EMBL" id="MIGB01000080">
    <property type="protein sequence ID" value="OSY34543.1"/>
    <property type="molecule type" value="Genomic_DNA"/>
</dbReference>
<dbReference type="Proteomes" id="UP000194360">
    <property type="component" value="Unassembled WGS sequence"/>
</dbReference>
<evidence type="ECO:0008006" key="3">
    <source>
        <dbReference type="Google" id="ProtNLM"/>
    </source>
</evidence>
<comment type="caution">
    <text evidence="1">The sequence shown here is derived from an EMBL/GenBank/DDBJ whole genome shotgun (WGS) entry which is preliminary data.</text>
</comment>
<dbReference type="AlphaFoldDB" id="A0A1Y2MGX2"/>
<proteinExistence type="predicted"/>
<evidence type="ECO:0000313" key="2">
    <source>
        <dbReference type="Proteomes" id="UP000194360"/>
    </source>
</evidence>
<sequence>MEVRSRCHVCAAAVGLSAGAAAPVVCGRQRCRVGVEHERLVVPVLLDRPEWLDATEIARSAGLAVTAVRTVLVRMVRRGLVISRRQRVRRRPSAGRAEFRLTERGAPMTRLLIGCAATMTAAVLR</sequence>
<gene>
    <name evidence="1" type="ORF">BG845_06759</name>
</gene>